<dbReference type="GO" id="GO:0005524">
    <property type="term" value="F:ATP binding"/>
    <property type="evidence" value="ECO:0007669"/>
    <property type="project" value="UniProtKB-KW"/>
</dbReference>
<dbReference type="Gene3D" id="3.40.50.300">
    <property type="entry name" value="P-loop containing nucleotide triphosphate hydrolases"/>
    <property type="match status" value="1"/>
</dbReference>
<evidence type="ECO:0000256" key="1">
    <source>
        <dbReference type="ARBA" id="ARBA00022741"/>
    </source>
</evidence>
<dbReference type="Proteomes" id="UP000199087">
    <property type="component" value="Unassembled WGS sequence"/>
</dbReference>
<dbReference type="GO" id="GO:0019700">
    <property type="term" value="P:organic phosphonate catabolic process"/>
    <property type="evidence" value="ECO:0007669"/>
    <property type="project" value="TreeGrafter"/>
</dbReference>
<evidence type="ECO:0000313" key="4">
    <source>
        <dbReference type="EMBL" id="CRK82202.1"/>
    </source>
</evidence>
<name>A0A0U1NWQ3_9BACI</name>
<dbReference type="InterPro" id="IPR027417">
    <property type="entry name" value="P-loop_NTPase"/>
</dbReference>
<dbReference type="InterPro" id="IPR012700">
    <property type="entry name" value="PhnK"/>
</dbReference>
<dbReference type="InterPro" id="IPR003439">
    <property type="entry name" value="ABC_transporter-like_ATP-bd"/>
</dbReference>
<dbReference type="PROSITE" id="PS50893">
    <property type="entry name" value="ABC_TRANSPORTER_2"/>
    <property type="match status" value="1"/>
</dbReference>
<keyword evidence="5" id="KW-1185">Reference proteome</keyword>
<evidence type="ECO:0000313" key="5">
    <source>
        <dbReference type="Proteomes" id="UP000199087"/>
    </source>
</evidence>
<dbReference type="PANTHER" id="PTHR42764:SF1">
    <property type="entry name" value="PHOSPHONATES UTILIZATION ATP-BINDING PROTEIN PHNK-RELATED"/>
    <property type="match status" value="1"/>
</dbReference>
<dbReference type="AlphaFoldDB" id="A0A0U1NWQ3"/>
<reference evidence="5" key="1">
    <citation type="submission" date="2015-05" db="EMBL/GenBank/DDBJ databases">
        <authorList>
            <person name="Urmite Genomes"/>
        </authorList>
    </citation>
    <scope>NUCLEOTIDE SEQUENCE [LARGE SCALE GENOMIC DNA]</scope>
    <source>
        <strain evidence="5">LF1</strain>
    </source>
</reference>
<dbReference type="SUPFAM" id="SSF52540">
    <property type="entry name" value="P-loop containing nucleoside triphosphate hydrolases"/>
    <property type="match status" value="1"/>
</dbReference>
<proteinExistence type="predicted"/>
<dbReference type="CDD" id="cd03257">
    <property type="entry name" value="ABC_NikE_OppD_transporters"/>
    <property type="match status" value="1"/>
</dbReference>
<protein>
    <submittedName>
        <fullName evidence="4">ABC transporter-like protein</fullName>
    </submittedName>
</protein>
<feature type="domain" description="ABC transporter" evidence="3">
    <location>
        <begin position="32"/>
        <end position="277"/>
    </location>
</feature>
<dbReference type="Pfam" id="PF00005">
    <property type="entry name" value="ABC_tran"/>
    <property type="match status" value="1"/>
</dbReference>
<gene>
    <name evidence="4" type="ORF">BN000_02123</name>
</gene>
<dbReference type="PIRSF" id="PIRSF037116">
    <property type="entry name" value="CP_lyase_PhnK"/>
    <property type="match status" value="1"/>
</dbReference>
<organism evidence="4 5">
    <name type="scientific">Neobacillus massiliamazoniensis</name>
    <dbReference type="NCBI Taxonomy" id="1499688"/>
    <lineage>
        <taxon>Bacteria</taxon>
        <taxon>Bacillati</taxon>
        <taxon>Bacillota</taxon>
        <taxon>Bacilli</taxon>
        <taxon>Bacillales</taxon>
        <taxon>Bacillaceae</taxon>
        <taxon>Neobacillus</taxon>
    </lineage>
</organism>
<dbReference type="InterPro" id="IPR003593">
    <property type="entry name" value="AAA+_ATPase"/>
</dbReference>
<keyword evidence="2" id="KW-0067">ATP-binding</keyword>
<evidence type="ECO:0000256" key="2">
    <source>
        <dbReference type="ARBA" id="ARBA00022840"/>
    </source>
</evidence>
<dbReference type="PROSITE" id="PS00211">
    <property type="entry name" value="ABC_TRANSPORTER_1"/>
    <property type="match status" value="1"/>
</dbReference>
<dbReference type="PANTHER" id="PTHR42764">
    <property type="entry name" value="PHOSPHONATES UTILIZATION ATP-BINDING PROTEIN PHNK-RELATED"/>
    <property type="match status" value="1"/>
</dbReference>
<dbReference type="InterPro" id="IPR017871">
    <property type="entry name" value="ABC_transporter-like_CS"/>
</dbReference>
<dbReference type="OrthoDB" id="9779287at2"/>
<keyword evidence="1" id="KW-0547">Nucleotide-binding</keyword>
<accession>A0A0U1NWQ3</accession>
<dbReference type="SMART" id="SM00382">
    <property type="entry name" value="AAA"/>
    <property type="match status" value="1"/>
</dbReference>
<dbReference type="RefSeq" id="WP_090633995.1">
    <property type="nucleotide sequence ID" value="NZ_CVRB01000002.1"/>
</dbReference>
<sequence>MSSFEAPILSIKNLNKQFGKGCSKCRDLADRVLIKNYCQVCGTVYACQDISFNLHPGEILGIVGESGSGKSTLMRCLYFDQEVTSGEAYLQNYGDGANNLLQESSQKKRYIRNHLMGKVYQNPLLGLKMNFSSIGNIAEKLISAGNRNVGQMESRGKELLEYVNIPSYRMKEAPKNFSGGMQQRVQIAKALSNNPPILLLDEVTTGLDLSVQASVLDLIKHLQNELNISMIVVSHDLGVIRMLADRTLVMLDGKVIEQGLTDQILEDPQGPYTQQLVQSLL</sequence>
<dbReference type="STRING" id="1499688.BN000_02123"/>
<dbReference type="GO" id="GO:0016887">
    <property type="term" value="F:ATP hydrolysis activity"/>
    <property type="evidence" value="ECO:0007669"/>
    <property type="project" value="InterPro"/>
</dbReference>
<dbReference type="EMBL" id="CVRB01000002">
    <property type="protein sequence ID" value="CRK82202.1"/>
    <property type="molecule type" value="Genomic_DNA"/>
</dbReference>
<evidence type="ECO:0000259" key="3">
    <source>
        <dbReference type="PROSITE" id="PS50893"/>
    </source>
</evidence>